<proteinExistence type="predicted"/>
<dbReference type="PANTHER" id="PTHR30146:SF109">
    <property type="entry name" value="HTH-TYPE TRANSCRIPTIONAL REGULATOR GALS"/>
    <property type="match status" value="1"/>
</dbReference>
<keyword evidence="1" id="KW-0805">Transcription regulation</keyword>
<keyword evidence="5" id="KW-0614">Plasmid</keyword>
<dbReference type="InterPro" id="IPR028082">
    <property type="entry name" value="Peripla_BP_I"/>
</dbReference>
<keyword evidence="6" id="KW-1185">Reference proteome</keyword>
<evidence type="ECO:0000313" key="5">
    <source>
        <dbReference type="EMBL" id="QDY71217.1"/>
    </source>
</evidence>
<dbReference type="EMBL" id="CP042264">
    <property type="protein sequence ID" value="QDY71217.1"/>
    <property type="molecule type" value="Genomic_DNA"/>
</dbReference>
<sequence>MFGCHAHLCLYLRNEGRMATLKDISNHLGISVTQVSRALNGHSDVSEVTRVRVMEAAEQLRYRPNLPARALVSGRSAMVGLVSQNYSGITTNRNFLETVTGLSLQFSSRDMQFVLHIAPEGTELIDVYDRLIHGGSLGGFVIIEPYVDDPCVTYLQEQDVPLVVHGRTVDAPQYPYFDIDNHGLAVRLTEYLIGLGHRRIALINGLENRSYARDREIGYCAALRRAGLSVDADLIRHGRMTEPLGLVSTVQMCSFDDPPTAILCSSTLIVSGVYKAAAELGLSVPDDLSVVAHDDDFSDVRATAFDPPLTVTRAPLSESWAPLAEYLTGRIRGRPLSELQSVGDVEFIERGSATSPKKG</sequence>
<dbReference type="Pfam" id="PF13377">
    <property type="entry name" value="Peripla_BP_3"/>
    <property type="match status" value="1"/>
</dbReference>
<dbReference type="Gene3D" id="3.40.50.2300">
    <property type="match status" value="2"/>
</dbReference>
<keyword evidence="3" id="KW-0804">Transcription</keyword>
<dbReference type="KEGG" id="lit:FPZ52_16145"/>
<dbReference type="Pfam" id="PF00356">
    <property type="entry name" value="LacI"/>
    <property type="match status" value="1"/>
</dbReference>
<evidence type="ECO:0000256" key="3">
    <source>
        <dbReference type="ARBA" id="ARBA00023163"/>
    </source>
</evidence>
<evidence type="ECO:0000256" key="1">
    <source>
        <dbReference type="ARBA" id="ARBA00023015"/>
    </source>
</evidence>
<protein>
    <submittedName>
        <fullName evidence="5">LacI family transcriptional regulator</fullName>
    </submittedName>
</protein>
<dbReference type="InterPro" id="IPR010982">
    <property type="entry name" value="Lambda_DNA-bd_dom_sf"/>
</dbReference>
<evidence type="ECO:0000259" key="4">
    <source>
        <dbReference type="PROSITE" id="PS50932"/>
    </source>
</evidence>
<dbReference type="SMART" id="SM00354">
    <property type="entry name" value="HTH_LACI"/>
    <property type="match status" value="1"/>
</dbReference>
<organism evidence="5 6">
    <name type="scientific">Qingshengfaniella alkalisoli</name>
    <dbReference type="NCBI Taxonomy" id="2599296"/>
    <lineage>
        <taxon>Bacteria</taxon>
        <taxon>Pseudomonadati</taxon>
        <taxon>Pseudomonadota</taxon>
        <taxon>Alphaproteobacteria</taxon>
        <taxon>Rhodobacterales</taxon>
        <taxon>Paracoccaceae</taxon>
        <taxon>Qingshengfaniella</taxon>
    </lineage>
</organism>
<dbReference type="PANTHER" id="PTHR30146">
    <property type="entry name" value="LACI-RELATED TRANSCRIPTIONAL REPRESSOR"/>
    <property type="match status" value="1"/>
</dbReference>
<accession>A0A5B8JA87</accession>
<name>A0A5B8JA87_9RHOB</name>
<dbReference type="CDD" id="cd01392">
    <property type="entry name" value="HTH_LacI"/>
    <property type="match status" value="1"/>
</dbReference>
<gene>
    <name evidence="5" type="ORF">FPZ52_16145</name>
</gene>
<dbReference type="Gene3D" id="1.10.260.40">
    <property type="entry name" value="lambda repressor-like DNA-binding domains"/>
    <property type="match status" value="1"/>
</dbReference>
<evidence type="ECO:0000256" key="2">
    <source>
        <dbReference type="ARBA" id="ARBA00023125"/>
    </source>
</evidence>
<dbReference type="PROSITE" id="PS50932">
    <property type="entry name" value="HTH_LACI_2"/>
    <property type="match status" value="1"/>
</dbReference>
<keyword evidence="2" id="KW-0238">DNA-binding</keyword>
<evidence type="ECO:0000313" key="6">
    <source>
        <dbReference type="Proteomes" id="UP000318483"/>
    </source>
</evidence>
<dbReference type="SUPFAM" id="SSF47413">
    <property type="entry name" value="lambda repressor-like DNA-binding domains"/>
    <property type="match status" value="1"/>
</dbReference>
<reference evidence="5 6" key="1">
    <citation type="submission" date="2019-07" db="EMBL/GenBank/DDBJ databases">
        <title>Litoreibacter alkalisoli sp. nov., isolated from saline-alkaline soil.</title>
        <authorList>
            <person name="Wang S."/>
            <person name="Xu L."/>
            <person name="Xing Y.-T."/>
            <person name="Sun J.-Q."/>
        </authorList>
    </citation>
    <scope>NUCLEOTIDE SEQUENCE [LARGE SCALE GENOMIC DNA]</scope>
    <source>
        <strain evidence="5 6">LN3S51</strain>
        <plasmid evidence="5 6">unnamed3</plasmid>
    </source>
</reference>
<dbReference type="GO" id="GO:0000976">
    <property type="term" value="F:transcription cis-regulatory region binding"/>
    <property type="evidence" value="ECO:0007669"/>
    <property type="project" value="TreeGrafter"/>
</dbReference>
<feature type="domain" description="HTH lacI-type" evidence="4">
    <location>
        <begin position="19"/>
        <end position="73"/>
    </location>
</feature>
<dbReference type="OrthoDB" id="234496at2"/>
<geneLocation type="plasmid" evidence="5 6">
    <name>unnamed3</name>
</geneLocation>
<dbReference type="CDD" id="cd20010">
    <property type="entry name" value="PBP1_AglR-like"/>
    <property type="match status" value="1"/>
</dbReference>
<dbReference type="SUPFAM" id="SSF53822">
    <property type="entry name" value="Periplasmic binding protein-like I"/>
    <property type="match status" value="1"/>
</dbReference>
<dbReference type="AlphaFoldDB" id="A0A5B8JA87"/>
<dbReference type="InterPro" id="IPR046335">
    <property type="entry name" value="LacI/GalR-like_sensor"/>
</dbReference>
<dbReference type="Proteomes" id="UP000318483">
    <property type="component" value="Plasmid unnamed3"/>
</dbReference>
<dbReference type="InterPro" id="IPR000843">
    <property type="entry name" value="HTH_LacI"/>
</dbReference>
<dbReference type="GO" id="GO:0003700">
    <property type="term" value="F:DNA-binding transcription factor activity"/>
    <property type="evidence" value="ECO:0007669"/>
    <property type="project" value="TreeGrafter"/>
</dbReference>